<dbReference type="PANTHER" id="PTHR12639">
    <property type="entry name" value="VITAMIN K-DEPENDENT GAMMA-CARBOXYLASE"/>
    <property type="match status" value="1"/>
</dbReference>
<comment type="catalytic activity">
    <reaction evidence="14">
        <text>4-carboxy-L-glutamyl-[protein] + 2,3-epoxyphylloquinone + H2O + H(+) = phylloquinol + L-glutamyl-[protein] + CO2 + O2</text>
        <dbReference type="Rhea" id="RHEA:45140"/>
        <dbReference type="Rhea" id="RHEA-COMP:10208"/>
        <dbReference type="Rhea" id="RHEA-COMP:11094"/>
        <dbReference type="ChEBI" id="CHEBI:15377"/>
        <dbReference type="ChEBI" id="CHEBI:15378"/>
        <dbReference type="ChEBI" id="CHEBI:15379"/>
        <dbReference type="ChEBI" id="CHEBI:15759"/>
        <dbReference type="ChEBI" id="CHEBI:16526"/>
        <dbReference type="ChEBI" id="CHEBI:28433"/>
        <dbReference type="ChEBI" id="CHEBI:29973"/>
        <dbReference type="ChEBI" id="CHEBI:84990"/>
        <dbReference type="EC" id="4.1.1.90"/>
    </reaction>
    <physiologicalReaction direction="right-to-left" evidence="14">
        <dbReference type="Rhea" id="RHEA:45142"/>
    </physiologicalReaction>
</comment>
<dbReference type="Pfam" id="PF22777">
    <property type="entry name" value="VKGC_lumenal_dom"/>
    <property type="match status" value="1"/>
</dbReference>
<evidence type="ECO:0000256" key="11">
    <source>
        <dbReference type="ARBA" id="ARBA00030083"/>
    </source>
</evidence>
<keyword evidence="6 15" id="KW-1133">Transmembrane helix</keyword>
<dbReference type="InterPro" id="IPR053934">
    <property type="entry name" value="HTTM_dom"/>
</dbReference>
<feature type="transmembrane region" description="Helical" evidence="15">
    <location>
        <begin position="264"/>
        <end position="281"/>
    </location>
</feature>
<evidence type="ECO:0000256" key="4">
    <source>
        <dbReference type="ARBA" id="ARBA00022692"/>
    </source>
</evidence>
<dbReference type="InterPro" id="IPR011051">
    <property type="entry name" value="RmlC_Cupin_sf"/>
</dbReference>
<feature type="domain" description="HTTM-like" evidence="16">
    <location>
        <begin position="26"/>
        <end position="286"/>
    </location>
</feature>
<feature type="transmembrane region" description="Helical" evidence="15">
    <location>
        <begin position="132"/>
        <end position="148"/>
    </location>
</feature>
<dbReference type="SMART" id="SM00752">
    <property type="entry name" value="HTTM"/>
    <property type="match status" value="1"/>
</dbReference>
<accession>A0A6F9DCV5</accession>
<evidence type="ECO:0000256" key="6">
    <source>
        <dbReference type="ARBA" id="ARBA00022989"/>
    </source>
</evidence>
<dbReference type="GO" id="GO:0008488">
    <property type="term" value="F:gamma-glutamyl carboxylase activity"/>
    <property type="evidence" value="ECO:0007669"/>
    <property type="project" value="UniProtKB-EC"/>
</dbReference>
<dbReference type="Gene3D" id="2.60.120.10">
    <property type="entry name" value="Jelly Rolls"/>
    <property type="match status" value="1"/>
</dbReference>
<organism evidence="17">
    <name type="scientific">Phallusia mammillata</name>
    <dbReference type="NCBI Taxonomy" id="59560"/>
    <lineage>
        <taxon>Eukaryota</taxon>
        <taxon>Metazoa</taxon>
        <taxon>Chordata</taxon>
        <taxon>Tunicata</taxon>
        <taxon>Ascidiacea</taxon>
        <taxon>Phlebobranchia</taxon>
        <taxon>Ascidiidae</taxon>
        <taxon>Phallusia</taxon>
    </lineage>
</organism>
<keyword evidence="10" id="KW-0456">Lyase</keyword>
<dbReference type="InterPro" id="IPR007782">
    <property type="entry name" value="VKG_COase"/>
</dbReference>
<dbReference type="SUPFAM" id="SSF51182">
    <property type="entry name" value="RmlC-like cupins"/>
    <property type="match status" value="1"/>
</dbReference>
<evidence type="ECO:0000256" key="12">
    <source>
        <dbReference type="ARBA" id="ARBA00030249"/>
    </source>
</evidence>
<comment type="subcellular location">
    <subcellularLocation>
        <location evidence="1">Endoplasmic reticulum membrane</location>
        <topology evidence="1">Multi-pass membrane protein</topology>
    </subcellularLocation>
</comment>
<dbReference type="InterPro" id="IPR014710">
    <property type="entry name" value="RmlC-like_jellyroll"/>
</dbReference>
<feature type="transmembrane region" description="Helical" evidence="15">
    <location>
        <begin position="223"/>
        <end position="243"/>
    </location>
</feature>
<evidence type="ECO:0000256" key="5">
    <source>
        <dbReference type="ARBA" id="ARBA00022824"/>
    </source>
</evidence>
<keyword evidence="4 15" id="KW-0812">Transmembrane</keyword>
<dbReference type="PANTHER" id="PTHR12639:SF6">
    <property type="entry name" value="VITAMIN K-DEPENDENT GAMMA-CARBOXYLASE"/>
    <property type="match status" value="1"/>
</dbReference>
<dbReference type="AlphaFoldDB" id="A0A6F9DCV5"/>
<feature type="transmembrane region" description="Helical" evidence="15">
    <location>
        <begin position="87"/>
        <end position="120"/>
    </location>
</feature>
<evidence type="ECO:0000256" key="9">
    <source>
        <dbReference type="ARBA" id="ARBA00023157"/>
    </source>
</evidence>
<evidence type="ECO:0000256" key="15">
    <source>
        <dbReference type="SAM" id="Phobius"/>
    </source>
</evidence>
<dbReference type="InterPro" id="IPR053935">
    <property type="entry name" value="VKGC_lumenal_dom"/>
</dbReference>
<dbReference type="GO" id="GO:0019842">
    <property type="term" value="F:vitamin binding"/>
    <property type="evidence" value="ECO:0007669"/>
    <property type="project" value="TreeGrafter"/>
</dbReference>
<protein>
    <recommendedName>
        <fullName evidence="3">Vitamin K-dependent gamma-carboxylase</fullName>
        <ecNumber evidence="2">4.1.1.90</ecNumber>
    </recommendedName>
    <alternativeName>
        <fullName evidence="11">Gamma-glutamyl carboxylase</fullName>
    </alternativeName>
    <alternativeName>
        <fullName evidence="12">Peptidyl-glutamate 4-carboxylase</fullName>
    </alternativeName>
    <alternativeName>
        <fullName evidence="13">Vitamin K gamma glutamyl carboxylase</fullName>
    </alternativeName>
</protein>
<evidence type="ECO:0000256" key="2">
    <source>
        <dbReference type="ARBA" id="ARBA00012248"/>
    </source>
</evidence>
<dbReference type="Pfam" id="PF05090">
    <property type="entry name" value="HTTM"/>
    <property type="match status" value="1"/>
</dbReference>
<evidence type="ECO:0000256" key="3">
    <source>
        <dbReference type="ARBA" id="ARBA00017054"/>
    </source>
</evidence>
<evidence type="ECO:0000256" key="1">
    <source>
        <dbReference type="ARBA" id="ARBA00004477"/>
    </source>
</evidence>
<evidence type="ECO:0000313" key="17">
    <source>
        <dbReference type="EMBL" id="CAB3248933.1"/>
    </source>
</evidence>
<dbReference type="GO" id="GO:0005789">
    <property type="term" value="C:endoplasmic reticulum membrane"/>
    <property type="evidence" value="ECO:0007669"/>
    <property type="project" value="UniProtKB-SubCell"/>
</dbReference>
<keyword evidence="5" id="KW-0256">Endoplasmic reticulum</keyword>
<evidence type="ECO:0000259" key="16">
    <source>
        <dbReference type="SMART" id="SM00752"/>
    </source>
</evidence>
<evidence type="ECO:0000256" key="14">
    <source>
        <dbReference type="ARBA" id="ARBA00048415"/>
    </source>
</evidence>
<sequence>MTQMKELFGFNPRELLSWKSLVILLNKPRDASILAYARIAYGILMMIDIPQERGMVHVDARYGEGTEDLCRFPYIHSLKPLSYDYMAALYAVLFLCACGIALGFMYRISCFCFALVYWYFFMLDKSVWNNHSYLYGLLSILFLLTDGHRYMSVDGYFRKSIQNTHVPLWNYTLLRFQIFLVYFYAGLKKTESDWLLGYSMQRLSAHWVFDPIRLVLSDSTMDYVIVHLGGFILDFSVGFILFFDKTRWLGFLMCGSFHCMNSQLFRIGMFPYAMLATMFVFCHCDTFKQFLNSFNICGNIFDTASAKQNPSCIYEPKKGEQIKTRWKHVLVTFLTLSYISEQLFLPYSHFITKGYNGWTQGPYGYSWDMMVHSFANQHIKVMYKDSSGKEGFLKPGVFVLSAKKSRWSVHPDMAIQYARCVRERLIDLGIDKPEIYFDVWKSMNGRFQQRVFDPSVELAGYDWSPFKKPKFVLPVLSELSDWRTKLRSLKQEYRNQTIDVVFVADFPGMSLNNFVQEDFGNASLEVLQGEVSVKFDAQAGDEVTLKAGEKIRVPAGEFHTVLTTSKTPSCYFYTYENTTAAALNEKVKDLRKKVNSAESPAIPWISPQGNDDDAADEMVVDEFQRQEMERTKRKEETQRSFGEKAALFALKKIGVFRRSYLLAVYSIRNIVFGRPDIRQLANEMEYIDSWNANIRKSWGRGKEDSVEASNQKTEL</sequence>
<evidence type="ECO:0000256" key="13">
    <source>
        <dbReference type="ARBA" id="ARBA00032107"/>
    </source>
</evidence>
<proteinExistence type="evidence at transcript level"/>
<dbReference type="EC" id="4.1.1.90" evidence="2"/>
<dbReference type="InterPro" id="IPR011020">
    <property type="entry name" value="HTTM-like"/>
</dbReference>
<reference evidence="17" key="1">
    <citation type="submission" date="2020-04" db="EMBL/GenBank/DDBJ databases">
        <authorList>
            <person name="Neveu A P."/>
        </authorList>
    </citation>
    <scope>NUCLEOTIDE SEQUENCE</scope>
    <source>
        <tissue evidence="17">Whole embryo</tissue>
    </source>
</reference>
<evidence type="ECO:0000256" key="8">
    <source>
        <dbReference type="ARBA" id="ARBA00023136"/>
    </source>
</evidence>
<feature type="transmembrane region" description="Helical" evidence="15">
    <location>
        <begin position="168"/>
        <end position="187"/>
    </location>
</feature>
<dbReference type="EMBL" id="LR785422">
    <property type="protein sequence ID" value="CAB3248933.1"/>
    <property type="molecule type" value="mRNA"/>
</dbReference>
<evidence type="ECO:0000256" key="7">
    <source>
        <dbReference type="ARBA" id="ARBA00022990"/>
    </source>
</evidence>
<keyword evidence="7" id="KW-0007">Acetylation</keyword>
<keyword evidence="8 15" id="KW-0472">Membrane</keyword>
<evidence type="ECO:0000256" key="10">
    <source>
        <dbReference type="ARBA" id="ARBA00023239"/>
    </source>
</evidence>
<gene>
    <name evidence="17" type="primary">Ggcx</name>
</gene>
<name>A0A6F9DCV5_9ASCI</name>
<keyword evidence="9" id="KW-1015">Disulfide bond</keyword>